<evidence type="ECO:0000256" key="2">
    <source>
        <dbReference type="ARBA" id="ARBA00023140"/>
    </source>
</evidence>
<dbReference type="Pfam" id="PF00378">
    <property type="entry name" value="ECH_1"/>
    <property type="match status" value="1"/>
</dbReference>
<keyword evidence="3" id="KW-0413">Isomerase</keyword>
<dbReference type="Proteomes" id="UP001595444">
    <property type="component" value="Unassembled WGS sequence"/>
</dbReference>
<dbReference type="PANTHER" id="PTHR43684:SF1">
    <property type="entry name" value="ENOYL-COA DELTA ISOMERASE 2"/>
    <property type="match status" value="1"/>
</dbReference>
<comment type="subcellular location">
    <subcellularLocation>
        <location evidence="1">Peroxisome</location>
    </subcellularLocation>
</comment>
<dbReference type="InterPro" id="IPR001753">
    <property type="entry name" value="Enoyl-CoA_hydra/iso"/>
</dbReference>
<dbReference type="InterPro" id="IPR029045">
    <property type="entry name" value="ClpP/crotonase-like_dom_sf"/>
</dbReference>
<accession>A0ABV7DAC9</accession>
<sequence length="252" mass="27260">MTDLIKTETKDRILVITLNRPDKKNALTHAMYTAIADALAAAREDENTRVIVFQANGDAFTAGNDLIDFQKAGGLEGAQPVLRFLNELLISEKPIIAAVNGIAVGVGLTMLLHCDLVYMAKGAELQAPFVDLALVPEAASSLLLPARIGHVRSAEVFMLGKRVSAEEACAWGLANTVCAPEKLEAVAYKAALALSKKAPKSVQTAKRLMRGDKSVIEARMQEESRYFSDQLKSAEFAEAVTAFLQKRAPDFQ</sequence>
<keyword evidence="2" id="KW-0576">Peroxisome</keyword>
<protein>
    <submittedName>
        <fullName evidence="4">Enoyl-CoA hydratase-related protein</fullName>
    </submittedName>
</protein>
<dbReference type="CDD" id="cd06558">
    <property type="entry name" value="crotonase-like"/>
    <property type="match status" value="1"/>
</dbReference>
<keyword evidence="5" id="KW-1185">Reference proteome</keyword>
<dbReference type="RefSeq" id="WP_194215441.1">
    <property type="nucleotide sequence ID" value="NZ_CP061205.1"/>
</dbReference>
<dbReference type="Gene3D" id="3.90.226.10">
    <property type="entry name" value="2-enoyl-CoA Hydratase, Chain A, domain 1"/>
    <property type="match status" value="1"/>
</dbReference>
<proteinExistence type="predicted"/>
<evidence type="ECO:0000256" key="3">
    <source>
        <dbReference type="ARBA" id="ARBA00023235"/>
    </source>
</evidence>
<dbReference type="EMBL" id="JBHRSL010000027">
    <property type="protein sequence ID" value="MFC3053609.1"/>
    <property type="molecule type" value="Genomic_DNA"/>
</dbReference>
<dbReference type="PANTHER" id="PTHR43684">
    <property type="match status" value="1"/>
</dbReference>
<organism evidence="4 5">
    <name type="scientific">Kordiimonas pumila</name>
    <dbReference type="NCBI Taxonomy" id="2161677"/>
    <lineage>
        <taxon>Bacteria</taxon>
        <taxon>Pseudomonadati</taxon>
        <taxon>Pseudomonadota</taxon>
        <taxon>Alphaproteobacteria</taxon>
        <taxon>Kordiimonadales</taxon>
        <taxon>Kordiimonadaceae</taxon>
        <taxon>Kordiimonas</taxon>
    </lineage>
</organism>
<evidence type="ECO:0000256" key="1">
    <source>
        <dbReference type="ARBA" id="ARBA00004275"/>
    </source>
</evidence>
<gene>
    <name evidence="4" type="ORF">ACFOKA_17040</name>
</gene>
<name>A0ABV7DAC9_9PROT</name>
<dbReference type="SUPFAM" id="SSF52096">
    <property type="entry name" value="ClpP/crotonase"/>
    <property type="match status" value="1"/>
</dbReference>
<reference evidence="5" key="1">
    <citation type="journal article" date="2019" name="Int. J. Syst. Evol. Microbiol.">
        <title>The Global Catalogue of Microorganisms (GCM) 10K type strain sequencing project: providing services to taxonomists for standard genome sequencing and annotation.</title>
        <authorList>
            <consortium name="The Broad Institute Genomics Platform"/>
            <consortium name="The Broad Institute Genome Sequencing Center for Infectious Disease"/>
            <person name="Wu L."/>
            <person name="Ma J."/>
        </authorList>
    </citation>
    <scope>NUCLEOTIDE SEQUENCE [LARGE SCALE GENOMIC DNA]</scope>
    <source>
        <strain evidence="5">KCTC 62164</strain>
    </source>
</reference>
<evidence type="ECO:0000313" key="5">
    <source>
        <dbReference type="Proteomes" id="UP001595444"/>
    </source>
</evidence>
<evidence type="ECO:0000313" key="4">
    <source>
        <dbReference type="EMBL" id="MFC3053609.1"/>
    </source>
</evidence>
<comment type="caution">
    <text evidence="4">The sequence shown here is derived from an EMBL/GenBank/DDBJ whole genome shotgun (WGS) entry which is preliminary data.</text>
</comment>
<dbReference type="InterPro" id="IPR051053">
    <property type="entry name" value="ECH/Chromodomain_protein"/>
</dbReference>